<dbReference type="Proteomes" id="UP000077315">
    <property type="component" value="Unassembled WGS sequence"/>
</dbReference>
<sequence>MSAYNYVITAKPATAVHDAVKGYFLSSYVQNLIISKGTCIEIYSLDGLHLKHKHDFSLYGRIRAMEICSLPEKPQGILFVLTESHEYVILYYDAEHNSVDTYAKGVIQHKFVRKTNFGPMTSIDQSGKIVITSIFGGVISVLSLMDARISVLNSVKGKAKDTGRPNTPVFFNLRIPENEIISLTTVCANDALRFVVLYSDENERRHIKTYDINIATKALVTKSQFHASVEDHDQIVVSVPEPYKGVLVIGELTISYYDLEGSSKTISVPAMDVKGYGMVNTHGPNVQFLIGDSTGMLHMLTLVPVSKVIPELIFENIGQTHVPSSIVSLGGGIVYLGSPEGDSCLIKLSKNAYNVSSFDVIEEYPSLAPITDFCLFDLDKQGMKTMVCCSGVENDGSLRMVRGGIGFSKEFAVPMKGVTKIWPLLSRNNKWQDGLVISLLNSSRLVQYNYETMTTAEVSNFPNFCYDERTLSTAITKQGSLIQVTPSWVRLMPYSHGCKQFSKWSPPSIGSRIDVAYTTSSVCILSYEIGVLALLSANDLTLSIKRERKFDDEISCIYVSPEVPNNSGPVFVAIGLWGGQDVKLLNISDFSTVWENKIEADAVPRDVRYTKLGEHDYFFVGLDDGRMVYFCSKDGMKTQREVSIGIGKIQFHSFEINGENAIFVASDRPTIITSSHGRLVYSSVNAEEIFGFCTYYSPDKEKYNLLATSTELMFGSIDTKRSLHAIKFPLDKRMSRRIAYHEDSKTIAVATVQTKLRNEVNFSKGWLQIFDAYTLKCVDTIDLLENELIESLLSTKVEGYDMSFLFVGTAILEEDDSDPENGRILVYKVCDRHTYSLVDAVKVPGVVYDIQPIKGSIVASVVGTIYYMSHFNPDANLGERFTMVPKLDVSNTILAIDTDDDRILTGDLMHSMALLKMEDSSETTQLEKVARDFNSSWMTTVKILRDDSYIGADALLNLFTLKPSKQTEDCALERMEVIGEYQLGDLVNRFRSGTLSEKSREKQDVVIDRNTFLYATVNGAIGSISSISVNEYELLLKIQQQLETLPSIGSLEHRRWRSFNNGTRTGEPRGFIDGDLIETFLHLPKEKRNRVYKSIDNLNTPLSDIIQLIESLSDVR</sequence>
<protein>
    <recommendedName>
        <fullName evidence="3">DNA damage-binding protein 1</fullName>
    </recommendedName>
</protein>
<dbReference type="VEuPathDB" id="FungiDB:PHYBLDRAFT_139674"/>
<evidence type="ECO:0000256" key="2">
    <source>
        <dbReference type="ARBA" id="ARBA00007453"/>
    </source>
</evidence>
<evidence type="ECO:0000313" key="9">
    <source>
        <dbReference type="Proteomes" id="UP000077315"/>
    </source>
</evidence>
<evidence type="ECO:0000313" key="8">
    <source>
        <dbReference type="EMBL" id="OAD79641.1"/>
    </source>
</evidence>
<dbReference type="EMBL" id="KV440972">
    <property type="protein sequence ID" value="OAD79641.1"/>
    <property type="molecule type" value="Genomic_DNA"/>
</dbReference>
<feature type="domain" description="RSE1/DDB1/CPSF1 C-terminal" evidence="5">
    <location>
        <begin position="767"/>
        <end position="1082"/>
    </location>
</feature>
<proteinExistence type="inferred from homology"/>
<keyword evidence="9" id="KW-1185">Reference proteome</keyword>
<evidence type="ECO:0000259" key="6">
    <source>
        <dbReference type="Pfam" id="PF10433"/>
    </source>
</evidence>
<dbReference type="SUPFAM" id="SSF50998">
    <property type="entry name" value="Quinoprotein alcohol dehydrogenase-like"/>
    <property type="match status" value="1"/>
</dbReference>
<name>A0A167QFZ8_PHYB8</name>
<feature type="domain" description="RSE1/DDB1/CPSF1 second beta-propeller" evidence="7">
    <location>
        <begin position="413"/>
        <end position="715"/>
    </location>
</feature>
<keyword evidence="4" id="KW-0539">Nucleus</keyword>
<dbReference type="Pfam" id="PF03178">
    <property type="entry name" value="CPSF_A"/>
    <property type="match status" value="1"/>
</dbReference>
<dbReference type="Pfam" id="PF23726">
    <property type="entry name" value="Beta-prop_RSE1_2nd"/>
    <property type="match status" value="1"/>
</dbReference>
<dbReference type="InterPro" id="IPR050358">
    <property type="entry name" value="RSE1/DDB1/CFT1"/>
</dbReference>
<accession>A0A167QFZ8</accession>
<dbReference type="OrthoDB" id="433457at2759"/>
<dbReference type="FunCoup" id="A0A167QFZ8">
    <property type="interactions" value="921"/>
</dbReference>
<dbReference type="Gene3D" id="1.10.150.910">
    <property type="match status" value="1"/>
</dbReference>
<evidence type="ECO:0000259" key="5">
    <source>
        <dbReference type="Pfam" id="PF03178"/>
    </source>
</evidence>
<comment type="subcellular location">
    <subcellularLocation>
        <location evidence="1">Nucleus</location>
    </subcellularLocation>
</comment>
<gene>
    <name evidence="8" type="ORF">PHYBLDRAFT_139674</name>
</gene>
<dbReference type="AlphaFoldDB" id="A0A167QFZ8"/>
<dbReference type="PANTHER" id="PTHR10644">
    <property type="entry name" value="DNA REPAIR/RNA PROCESSING CPSF FAMILY"/>
    <property type="match status" value="1"/>
</dbReference>
<dbReference type="Pfam" id="PF10433">
    <property type="entry name" value="Beta-prop_RSE1_1st"/>
    <property type="match status" value="1"/>
</dbReference>
<dbReference type="InterPro" id="IPR011047">
    <property type="entry name" value="Quinoprotein_ADH-like_sf"/>
</dbReference>
<evidence type="ECO:0000256" key="4">
    <source>
        <dbReference type="ARBA" id="ARBA00023242"/>
    </source>
</evidence>
<dbReference type="Gene3D" id="2.130.10.10">
    <property type="entry name" value="YVTN repeat-like/Quinoprotein amine dehydrogenase"/>
    <property type="match status" value="3"/>
</dbReference>
<dbReference type="RefSeq" id="XP_018297681.1">
    <property type="nucleotide sequence ID" value="XM_018430266.1"/>
</dbReference>
<dbReference type="STRING" id="763407.A0A167QFZ8"/>
<dbReference type="InterPro" id="IPR015943">
    <property type="entry name" value="WD40/YVTN_repeat-like_dom_sf"/>
</dbReference>
<evidence type="ECO:0000259" key="7">
    <source>
        <dbReference type="Pfam" id="PF23726"/>
    </source>
</evidence>
<dbReference type="GO" id="GO:0005634">
    <property type="term" value="C:nucleus"/>
    <property type="evidence" value="ECO:0007669"/>
    <property type="project" value="UniProtKB-SubCell"/>
</dbReference>
<dbReference type="GeneID" id="28991172"/>
<reference evidence="9" key="1">
    <citation type="submission" date="2015-06" db="EMBL/GenBank/DDBJ databases">
        <title>Expansion of signal transduction pathways in fungi by whole-genome duplication.</title>
        <authorList>
            <consortium name="DOE Joint Genome Institute"/>
            <person name="Corrochano L.M."/>
            <person name="Kuo A."/>
            <person name="Marcet-Houben M."/>
            <person name="Polaino S."/>
            <person name="Salamov A."/>
            <person name="Villalobos J.M."/>
            <person name="Alvarez M.I."/>
            <person name="Avalos J."/>
            <person name="Benito E.P."/>
            <person name="Benoit I."/>
            <person name="Burger G."/>
            <person name="Camino L.P."/>
            <person name="Canovas D."/>
            <person name="Cerda-Olmedo E."/>
            <person name="Cheng J.-F."/>
            <person name="Dominguez A."/>
            <person name="Elias M."/>
            <person name="Eslava A.P."/>
            <person name="Glaser F."/>
            <person name="Grimwood J."/>
            <person name="Gutierrez G."/>
            <person name="Heitman J."/>
            <person name="Henrissat B."/>
            <person name="Iturriaga E.A."/>
            <person name="Lang B.F."/>
            <person name="Lavin J.L."/>
            <person name="Lee S."/>
            <person name="Li W."/>
            <person name="Lindquist E."/>
            <person name="Lopez-Garcia S."/>
            <person name="Luque E.M."/>
            <person name="Marcos A.T."/>
            <person name="Martin J."/>
            <person name="McCluskey K."/>
            <person name="Medina H.R."/>
            <person name="Miralles-Duran A."/>
            <person name="Miyazaki A."/>
            <person name="Munoz-Torres E."/>
            <person name="Oguiza J.A."/>
            <person name="Ohm R."/>
            <person name="Olmedo M."/>
            <person name="Orejas M."/>
            <person name="Ortiz-Castellanos L."/>
            <person name="Pisabarro A.G."/>
            <person name="Rodriguez-Romero J."/>
            <person name="Ruiz-Herrera J."/>
            <person name="Ruiz-Vazquez R."/>
            <person name="Sanz C."/>
            <person name="Schackwitz W."/>
            <person name="Schmutz J."/>
            <person name="Shahriari M."/>
            <person name="Shelest E."/>
            <person name="Silva-Franco F."/>
            <person name="Soanes D."/>
            <person name="Syed K."/>
            <person name="Tagua V.G."/>
            <person name="Talbot N.J."/>
            <person name="Thon M."/>
            <person name="De vries R.P."/>
            <person name="Wiebenga A."/>
            <person name="Yadav J.S."/>
            <person name="Braun E.L."/>
            <person name="Baker S."/>
            <person name="Garre V."/>
            <person name="Horwitz B."/>
            <person name="Torres-Martinez S."/>
            <person name="Idnurm A."/>
            <person name="Herrera-Estrella A."/>
            <person name="Gabaldon T."/>
            <person name="Grigoriev I.V."/>
        </authorList>
    </citation>
    <scope>NUCLEOTIDE SEQUENCE [LARGE SCALE GENOMIC DNA]</scope>
    <source>
        <strain evidence="9">NRRL 1555(-)</strain>
    </source>
</reference>
<organism evidence="8 9">
    <name type="scientific">Phycomyces blakesleeanus (strain ATCC 8743b / DSM 1359 / FGSC 10004 / NBRC 33097 / NRRL 1555)</name>
    <dbReference type="NCBI Taxonomy" id="763407"/>
    <lineage>
        <taxon>Eukaryota</taxon>
        <taxon>Fungi</taxon>
        <taxon>Fungi incertae sedis</taxon>
        <taxon>Mucoromycota</taxon>
        <taxon>Mucoromycotina</taxon>
        <taxon>Mucoromycetes</taxon>
        <taxon>Mucorales</taxon>
        <taxon>Phycomycetaceae</taxon>
        <taxon>Phycomyces</taxon>
    </lineage>
</organism>
<evidence type="ECO:0000256" key="1">
    <source>
        <dbReference type="ARBA" id="ARBA00004123"/>
    </source>
</evidence>
<dbReference type="InterPro" id="IPR004871">
    <property type="entry name" value="RSE1/DDB1/CPSF1_C"/>
</dbReference>
<comment type="similarity">
    <text evidence="2">Belongs to the DDB1 family.</text>
</comment>
<dbReference type="InterPro" id="IPR018846">
    <property type="entry name" value="Beta-prop_RSE1/DDB1/CPSF1_1st"/>
</dbReference>
<dbReference type="InterPro" id="IPR058543">
    <property type="entry name" value="Beta-prop_RSE1/DDB1/CPSF1_2nd"/>
</dbReference>
<dbReference type="InParanoid" id="A0A167QFZ8"/>
<evidence type="ECO:0000256" key="3">
    <source>
        <dbReference type="ARBA" id="ARBA00014577"/>
    </source>
</evidence>
<feature type="domain" description="RSE1/DDB1/CPSF1 first beta-propeller" evidence="6">
    <location>
        <begin position="16"/>
        <end position="363"/>
    </location>
</feature>
<dbReference type="GO" id="GO:0003676">
    <property type="term" value="F:nucleic acid binding"/>
    <property type="evidence" value="ECO:0007669"/>
    <property type="project" value="InterPro"/>
</dbReference>